<dbReference type="OrthoDB" id="2019561at2759"/>
<keyword evidence="2" id="KW-1185">Reference proteome</keyword>
<dbReference type="PANTHER" id="PTHR35320:SF1">
    <property type="entry name" value="ATP-DEPENDENT CLP PROTEASE ATP-BINDING SUBUNIT"/>
    <property type="match status" value="1"/>
</dbReference>
<dbReference type="Proteomes" id="UP000612055">
    <property type="component" value="Unassembled WGS sequence"/>
</dbReference>
<comment type="caution">
    <text evidence="1">The sequence shown here is derived from an EMBL/GenBank/DDBJ whole genome shotgun (WGS) entry which is preliminary data.</text>
</comment>
<evidence type="ECO:0000313" key="1">
    <source>
        <dbReference type="EMBL" id="KAG2493625.1"/>
    </source>
</evidence>
<sequence>MASLALRSGTSQLAGAQRARCSKRTPLRVACSAGQVAPTSQYTRVRLKARSDCELFVSWSPKFKYNALGGGGWGTVTDLGDGKLQLTFDPSTLVIPDLSFRTAYLFGLLPIPPPLNIAIRPAELQGVLDTRTGEMNLSFKSDFHFSAGSFYVPPSLRVECVLTTETSQGPKLGATGKRLVNNSGILVGSAPVSPVGDAFLDTFLQLPNDALAVMSCDFFFE</sequence>
<evidence type="ECO:0000313" key="2">
    <source>
        <dbReference type="Proteomes" id="UP000612055"/>
    </source>
</evidence>
<proteinExistence type="predicted"/>
<dbReference type="PANTHER" id="PTHR35320">
    <property type="entry name" value="ATP-DEPENDENT CLP PROTEASE ATP-BINDING SUBUNIT"/>
    <property type="match status" value="1"/>
</dbReference>
<dbReference type="AlphaFoldDB" id="A0A835Y721"/>
<accession>A0A835Y721</accession>
<protein>
    <submittedName>
        <fullName evidence="1">Uncharacterized protein</fullName>
    </submittedName>
</protein>
<name>A0A835Y721_9CHLO</name>
<organism evidence="1 2">
    <name type="scientific">Edaphochlamys debaryana</name>
    <dbReference type="NCBI Taxonomy" id="47281"/>
    <lineage>
        <taxon>Eukaryota</taxon>
        <taxon>Viridiplantae</taxon>
        <taxon>Chlorophyta</taxon>
        <taxon>core chlorophytes</taxon>
        <taxon>Chlorophyceae</taxon>
        <taxon>CS clade</taxon>
        <taxon>Chlamydomonadales</taxon>
        <taxon>Chlamydomonadales incertae sedis</taxon>
        <taxon>Edaphochlamys</taxon>
    </lineage>
</organism>
<gene>
    <name evidence="1" type="ORF">HYH03_008142</name>
</gene>
<reference evidence="1" key="1">
    <citation type="journal article" date="2020" name="bioRxiv">
        <title>Comparative genomics of Chlamydomonas.</title>
        <authorList>
            <person name="Craig R.J."/>
            <person name="Hasan A.R."/>
            <person name="Ness R.W."/>
            <person name="Keightley P.D."/>
        </authorList>
    </citation>
    <scope>NUCLEOTIDE SEQUENCE</scope>
    <source>
        <strain evidence="1">CCAP 11/70</strain>
    </source>
</reference>
<dbReference type="EMBL" id="JAEHOE010000036">
    <property type="protein sequence ID" value="KAG2493625.1"/>
    <property type="molecule type" value="Genomic_DNA"/>
</dbReference>